<evidence type="ECO:0000313" key="1">
    <source>
        <dbReference type="EMBL" id="CAB4294340.1"/>
    </source>
</evidence>
<evidence type="ECO:0000313" key="2">
    <source>
        <dbReference type="Proteomes" id="UP000507245"/>
    </source>
</evidence>
<keyword evidence="2" id="KW-1185">Reference proteome</keyword>
<dbReference type="AlphaFoldDB" id="A0A6J5VYF1"/>
<proteinExistence type="predicted"/>
<dbReference type="EMBL" id="CAEKKB010000001">
    <property type="protein sequence ID" value="CAB4294340.1"/>
    <property type="molecule type" value="Genomic_DNA"/>
</dbReference>
<gene>
    <name evidence="1" type="ORF">ORAREDHAP_LOCUS4651</name>
</gene>
<name>A0A6J5VYF1_PRUAR</name>
<reference evidence="2" key="1">
    <citation type="journal article" date="2020" name="Genome Biol.">
        <title>Gamete binning: chromosome-level and haplotype-resolved genome assembly enabled by high-throughput single-cell sequencing of gamete genomes.</title>
        <authorList>
            <person name="Campoy J.A."/>
            <person name="Sun H."/>
            <person name="Goel M."/>
            <person name="Jiao W.-B."/>
            <person name="Folz-Donahue K."/>
            <person name="Wang N."/>
            <person name="Rubio M."/>
            <person name="Liu C."/>
            <person name="Kukat C."/>
            <person name="Ruiz D."/>
            <person name="Huettel B."/>
            <person name="Schneeberger K."/>
        </authorList>
    </citation>
    <scope>NUCLEOTIDE SEQUENCE [LARGE SCALE GENOMIC DNA]</scope>
    <source>
        <strain evidence="2">cv. Rojo Pasion</strain>
    </source>
</reference>
<accession>A0A6J5VYF1</accession>
<protein>
    <submittedName>
        <fullName evidence="1">Uncharacterized protein</fullName>
    </submittedName>
</protein>
<sequence>MELKWVVGIWCRLFKHSIEELDLRGESSVDAEWIAYIGAFPEAVRLLATVAEERGPKGGWRRLLKRRKGRGKLLRRWAMAKMVVELKRINRGKKVTGFVGRGRGSGWLLSWVAGLGGGWGGAWVLGSWGLGWRVVVGWVWVESGCGMGLGVGA</sequence>
<dbReference type="Proteomes" id="UP000507245">
    <property type="component" value="Unassembled WGS sequence"/>
</dbReference>
<organism evidence="1 2">
    <name type="scientific">Prunus armeniaca</name>
    <name type="common">Apricot</name>
    <name type="synonym">Armeniaca vulgaris</name>
    <dbReference type="NCBI Taxonomy" id="36596"/>
    <lineage>
        <taxon>Eukaryota</taxon>
        <taxon>Viridiplantae</taxon>
        <taxon>Streptophyta</taxon>
        <taxon>Embryophyta</taxon>
        <taxon>Tracheophyta</taxon>
        <taxon>Spermatophyta</taxon>
        <taxon>Magnoliopsida</taxon>
        <taxon>eudicotyledons</taxon>
        <taxon>Gunneridae</taxon>
        <taxon>Pentapetalae</taxon>
        <taxon>rosids</taxon>
        <taxon>fabids</taxon>
        <taxon>Rosales</taxon>
        <taxon>Rosaceae</taxon>
        <taxon>Amygdaloideae</taxon>
        <taxon>Amygdaleae</taxon>
        <taxon>Prunus</taxon>
    </lineage>
</organism>